<dbReference type="Proteomes" id="UP000663623">
    <property type="component" value="Chromosome"/>
</dbReference>
<evidence type="ECO:0008006" key="3">
    <source>
        <dbReference type="Google" id="ProtNLM"/>
    </source>
</evidence>
<reference evidence="1 2" key="1">
    <citation type="submission" date="2021-02" db="EMBL/GenBank/DDBJ databases">
        <title>Nitrogen-fixing ability and nitrogen fixation related genes of thermophilic fermentative bacteria in the genus Caldicellulosiruptor.</title>
        <authorList>
            <person name="Chen Y."/>
            <person name="Nishihara A."/>
            <person name="Haruta S."/>
        </authorList>
    </citation>
    <scope>NUCLEOTIDE SEQUENCE [LARGE SCALE GENOMIC DNA]</scope>
    <source>
        <strain evidence="1 2">YA01</strain>
    </source>
</reference>
<organism evidence="1 2">
    <name type="scientific">Caldicellulosiruptor diazotrophicus</name>
    <dbReference type="NCBI Taxonomy" id="2806205"/>
    <lineage>
        <taxon>Bacteria</taxon>
        <taxon>Bacillati</taxon>
        <taxon>Bacillota</taxon>
        <taxon>Bacillota incertae sedis</taxon>
        <taxon>Caldicellulosiruptorales</taxon>
        <taxon>Caldicellulosiruptoraceae</taxon>
        <taxon>Caldicellulosiruptor</taxon>
    </lineage>
</organism>
<accession>A0ABN6E6R0</accession>
<dbReference type="NCBIfam" id="NF047773">
    <property type="entry name" value="phas_rel_Lepto"/>
    <property type="match status" value="1"/>
</dbReference>
<name>A0ABN6E6R0_9FIRM</name>
<dbReference type="RefSeq" id="WP_207181925.1">
    <property type="nucleotide sequence ID" value="NZ_AP024480.1"/>
</dbReference>
<gene>
    <name evidence="1" type="ORF">CaldiYA01_09170</name>
</gene>
<sequence>MKDLLEKIINIGLGVFAISKEKVEKFVNELAEKGEISKNEVQEMINRIMEKGEEQRKELNDYIAKQVENILNKMNLATKSEIISEERIREIIREELAKHKNE</sequence>
<keyword evidence="2" id="KW-1185">Reference proteome</keyword>
<proteinExistence type="predicted"/>
<evidence type="ECO:0000313" key="2">
    <source>
        <dbReference type="Proteomes" id="UP000663623"/>
    </source>
</evidence>
<protein>
    <recommendedName>
        <fullName evidence="3">Polyhydroxyalkanoate synthesis regulator phasin</fullName>
    </recommendedName>
</protein>
<dbReference type="EMBL" id="AP024480">
    <property type="protein sequence ID" value="BCS80957.1"/>
    <property type="molecule type" value="Genomic_DNA"/>
</dbReference>
<evidence type="ECO:0000313" key="1">
    <source>
        <dbReference type="EMBL" id="BCS80957.1"/>
    </source>
</evidence>